<protein>
    <recommendedName>
        <fullName evidence="8">Signal peptidase complex subunit 3</fullName>
    </recommendedName>
</protein>
<organism evidence="9">
    <name type="scientific">Cladocopium goreaui</name>
    <dbReference type="NCBI Taxonomy" id="2562237"/>
    <lineage>
        <taxon>Eukaryota</taxon>
        <taxon>Sar</taxon>
        <taxon>Alveolata</taxon>
        <taxon>Dinophyceae</taxon>
        <taxon>Suessiales</taxon>
        <taxon>Symbiodiniaceae</taxon>
        <taxon>Cladocopium</taxon>
    </lineage>
</organism>
<name>A0A9P1DTW5_9DINO</name>
<keyword evidence="5" id="KW-0735">Signal-anchor</keyword>
<comment type="subcellular location">
    <subcellularLocation>
        <location evidence="1">Endoplasmic reticulum membrane</location>
        <topology evidence="1">Single-pass type II membrane protein</topology>
    </subcellularLocation>
</comment>
<evidence type="ECO:0000313" key="10">
    <source>
        <dbReference type="EMBL" id="CAL4803340.1"/>
    </source>
</evidence>
<reference evidence="10 11" key="2">
    <citation type="submission" date="2024-05" db="EMBL/GenBank/DDBJ databases">
        <authorList>
            <person name="Chen Y."/>
            <person name="Shah S."/>
            <person name="Dougan E. K."/>
            <person name="Thang M."/>
            <person name="Chan C."/>
        </authorList>
    </citation>
    <scope>NUCLEOTIDE SEQUENCE [LARGE SCALE GENOMIC DNA]</scope>
</reference>
<dbReference type="GO" id="GO:0045047">
    <property type="term" value="P:protein targeting to ER"/>
    <property type="evidence" value="ECO:0007669"/>
    <property type="project" value="TreeGrafter"/>
</dbReference>
<dbReference type="PANTHER" id="PTHR12804">
    <property type="entry name" value="MICROSOMAL SIGNAL PEPTIDASE 23 KD SUBUNIT SPC22/23"/>
    <property type="match status" value="1"/>
</dbReference>
<comment type="caution">
    <text evidence="9">The sequence shown here is derived from an EMBL/GenBank/DDBJ whole genome shotgun (WGS) entry which is preliminary data.</text>
</comment>
<comment type="similarity">
    <text evidence="2">Belongs to the SPCS3 family.</text>
</comment>
<keyword evidence="11" id="KW-1185">Reference proteome</keyword>
<dbReference type="GO" id="GO:0006465">
    <property type="term" value="P:signal peptide processing"/>
    <property type="evidence" value="ECO:0007669"/>
    <property type="project" value="InterPro"/>
</dbReference>
<keyword evidence="6" id="KW-1133">Transmembrane helix</keyword>
<evidence type="ECO:0000256" key="2">
    <source>
        <dbReference type="ARBA" id="ARBA00009289"/>
    </source>
</evidence>
<dbReference type="OrthoDB" id="10261524at2759"/>
<sequence length="180" mass="20780">MFRRFRLSIRSVFATPPWVVLCAGGAPTRGMDTYSARANTIFCTFCTVLGTTAVLSHLSTFLPMDQFDVRTSGNVQLNMVHDLIPNSHLNSDQSFLSFHLNHNLSQEFHWNMNQLFLYLVVTYNDTASNMRNEVTVYDKIIRSPEAARFKQRNLMNEYPLRDQFRELRDQKAPVCQSFTG</sequence>
<proteinExistence type="inferred from homology"/>
<dbReference type="AlphaFoldDB" id="A0A9P1DTW5"/>
<dbReference type="EMBL" id="CAMXCT030006563">
    <property type="protein sequence ID" value="CAL4803340.1"/>
    <property type="molecule type" value="Genomic_DNA"/>
</dbReference>
<evidence type="ECO:0000256" key="6">
    <source>
        <dbReference type="ARBA" id="ARBA00022989"/>
    </source>
</evidence>
<dbReference type="GO" id="GO:0005787">
    <property type="term" value="C:signal peptidase complex"/>
    <property type="evidence" value="ECO:0007669"/>
    <property type="project" value="InterPro"/>
</dbReference>
<dbReference type="Pfam" id="PF04573">
    <property type="entry name" value="SPC22"/>
    <property type="match status" value="1"/>
</dbReference>
<evidence type="ECO:0000256" key="5">
    <source>
        <dbReference type="ARBA" id="ARBA00022968"/>
    </source>
</evidence>
<dbReference type="Proteomes" id="UP001152797">
    <property type="component" value="Unassembled WGS sequence"/>
</dbReference>
<evidence type="ECO:0000256" key="7">
    <source>
        <dbReference type="ARBA" id="ARBA00023136"/>
    </source>
</evidence>
<evidence type="ECO:0000256" key="3">
    <source>
        <dbReference type="ARBA" id="ARBA00022692"/>
    </source>
</evidence>
<gene>
    <name evidence="9" type="ORF">C1SCF055_LOCUS40807</name>
</gene>
<reference evidence="9" key="1">
    <citation type="submission" date="2022-10" db="EMBL/GenBank/DDBJ databases">
        <authorList>
            <person name="Chen Y."/>
            <person name="Dougan E. K."/>
            <person name="Chan C."/>
            <person name="Rhodes N."/>
            <person name="Thang M."/>
        </authorList>
    </citation>
    <scope>NUCLEOTIDE SEQUENCE</scope>
</reference>
<accession>A0A9P1DTW5</accession>
<dbReference type="EMBL" id="CAMXCT020006563">
    <property type="protein sequence ID" value="CAL1169403.1"/>
    <property type="molecule type" value="Genomic_DNA"/>
</dbReference>
<dbReference type="EMBL" id="CAMXCT010006563">
    <property type="protein sequence ID" value="CAI4016028.1"/>
    <property type="molecule type" value="Genomic_DNA"/>
</dbReference>
<dbReference type="PANTHER" id="PTHR12804:SF0">
    <property type="entry name" value="SIGNAL PEPTIDASE COMPLEX SUBUNIT 3"/>
    <property type="match status" value="1"/>
</dbReference>
<evidence type="ECO:0000313" key="11">
    <source>
        <dbReference type="Proteomes" id="UP001152797"/>
    </source>
</evidence>
<keyword evidence="4" id="KW-0256">Endoplasmic reticulum</keyword>
<keyword evidence="7" id="KW-0472">Membrane</keyword>
<evidence type="ECO:0000313" key="9">
    <source>
        <dbReference type="EMBL" id="CAI4016028.1"/>
    </source>
</evidence>
<evidence type="ECO:0000256" key="1">
    <source>
        <dbReference type="ARBA" id="ARBA00004648"/>
    </source>
</evidence>
<evidence type="ECO:0000256" key="8">
    <source>
        <dbReference type="ARBA" id="ARBA00029556"/>
    </source>
</evidence>
<evidence type="ECO:0000256" key="4">
    <source>
        <dbReference type="ARBA" id="ARBA00022824"/>
    </source>
</evidence>
<keyword evidence="3" id="KW-0812">Transmembrane</keyword>
<dbReference type="InterPro" id="IPR007653">
    <property type="entry name" value="SPC3"/>
</dbReference>